<dbReference type="NCBIfam" id="TIGR01203">
    <property type="entry name" value="HGPRTase"/>
    <property type="match status" value="1"/>
</dbReference>
<dbReference type="Gene3D" id="3.40.50.2020">
    <property type="match status" value="1"/>
</dbReference>
<keyword evidence="10" id="KW-0660">Purine salvage</keyword>
<comment type="subcellular location">
    <subcellularLocation>
        <location evidence="2">Cytoplasm</location>
    </subcellularLocation>
</comment>
<evidence type="ECO:0000256" key="11">
    <source>
        <dbReference type="ARBA" id="ARBA00022741"/>
    </source>
</evidence>
<dbReference type="Pfam" id="PF00156">
    <property type="entry name" value="Pribosyltran"/>
    <property type="match status" value="1"/>
</dbReference>
<keyword evidence="11" id="KW-0547">Nucleotide-binding</keyword>
<dbReference type="GO" id="GO:0006166">
    <property type="term" value="P:purine ribonucleoside salvage"/>
    <property type="evidence" value="ECO:0007669"/>
    <property type="project" value="UniProtKB-KW"/>
</dbReference>
<proteinExistence type="inferred from homology"/>
<dbReference type="InterPro" id="IPR050408">
    <property type="entry name" value="HGPRT"/>
</dbReference>
<keyword evidence="12" id="KW-0460">Magnesium</keyword>
<gene>
    <name evidence="14" type="primary">hpt_31</name>
    <name evidence="14" type="ORF">SDC9_117573</name>
</gene>
<keyword evidence="8 14" id="KW-0808">Transferase</keyword>
<dbReference type="GO" id="GO:0046100">
    <property type="term" value="P:hypoxanthine metabolic process"/>
    <property type="evidence" value="ECO:0007669"/>
    <property type="project" value="TreeGrafter"/>
</dbReference>
<dbReference type="SUPFAM" id="SSF53271">
    <property type="entry name" value="PRTase-like"/>
    <property type="match status" value="1"/>
</dbReference>
<organism evidence="14">
    <name type="scientific">bioreactor metagenome</name>
    <dbReference type="NCBI Taxonomy" id="1076179"/>
    <lineage>
        <taxon>unclassified sequences</taxon>
        <taxon>metagenomes</taxon>
        <taxon>ecological metagenomes</taxon>
    </lineage>
</organism>
<dbReference type="CDD" id="cd06223">
    <property type="entry name" value="PRTases_typeI"/>
    <property type="match status" value="1"/>
</dbReference>
<dbReference type="GO" id="GO:0032263">
    <property type="term" value="P:GMP salvage"/>
    <property type="evidence" value="ECO:0007669"/>
    <property type="project" value="TreeGrafter"/>
</dbReference>
<reference evidence="14" key="1">
    <citation type="submission" date="2019-08" db="EMBL/GenBank/DDBJ databases">
        <authorList>
            <person name="Kucharzyk K."/>
            <person name="Murdoch R.W."/>
            <person name="Higgins S."/>
            <person name="Loffler F."/>
        </authorList>
    </citation>
    <scope>NUCLEOTIDE SEQUENCE</scope>
</reference>
<evidence type="ECO:0000256" key="5">
    <source>
        <dbReference type="ARBA" id="ARBA00011895"/>
    </source>
</evidence>
<evidence type="ECO:0000259" key="13">
    <source>
        <dbReference type="Pfam" id="PF00156"/>
    </source>
</evidence>
<evidence type="ECO:0000256" key="1">
    <source>
        <dbReference type="ARBA" id="ARBA00001946"/>
    </source>
</evidence>
<dbReference type="GO" id="GO:0004422">
    <property type="term" value="F:hypoxanthine phosphoribosyltransferase activity"/>
    <property type="evidence" value="ECO:0007669"/>
    <property type="project" value="InterPro"/>
</dbReference>
<evidence type="ECO:0000256" key="3">
    <source>
        <dbReference type="ARBA" id="ARBA00004669"/>
    </source>
</evidence>
<evidence type="ECO:0000256" key="12">
    <source>
        <dbReference type="ARBA" id="ARBA00022842"/>
    </source>
</evidence>
<evidence type="ECO:0000256" key="10">
    <source>
        <dbReference type="ARBA" id="ARBA00022726"/>
    </source>
</evidence>
<evidence type="ECO:0000256" key="9">
    <source>
        <dbReference type="ARBA" id="ARBA00022723"/>
    </source>
</evidence>
<keyword evidence="7 14" id="KW-0328">Glycosyltransferase</keyword>
<dbReference type="InterPro" id="IPR000836">
    <property type="entry name" value="PRTase_dom"/>
</dbReference>
<dbReference type="EC" id="2.4.2.8" evidence="5"/>
<keyword evidence="9" id="KW-0479">Metal-binding</keyword>
<dbReference type="EMBL" id="VSSQ01023580">
    <property type="protein sequence ID" value="MPM70618.1"/>
    <property type="molecule type" value="Genomic_DNA"/>
</dbReference>
<dbReference type="GO" id="GO:0032264">
    <property type="term" value="P:IMP salvage"/>
    <property type="evidence" value="ECO:0007669"/>
    <property type="project" value="TreeGrafter"/>
</dbReference>
<comment type="similarity">
    <text evidence="4">Belongs to the purine/pyrimidine phosphoribosyltransferase family.</text>
</comment>
<dbReference type="InterPro" id="IPR029057">
    <property type="entry name" value="PRTase-like"/>
</dbReference>
<evidence type="ECO:0000256" key="4">
    <source>
        <dbReference type="ARBA" id="ARBA00008391"/>
    </source>
</evidence>
<name>A0A645BZV2_9ZZZZ</name>
<accession>A0A645BZV2</accession>
<evidence type="ECO:0000256" key="6">
    <source>
        <dbReference type="ARBA" id="ARBA00022490"/>
    </source>
</evidence>
<keyword evidence="6" id="KW-0963">Cytoplasm</keyword>
<dbReference type="PANTHER" id="PTHR43340">
    <property type="entry name" value="HYPOXANTHINE-GUANINE PHOSPHORIBOSYLTRANSFERASE"/>
    <property type="match status" value="1"/>
</dbReference>
<sequence length="144" mass="15781">MAVCILKGSLVFVADLIREIKLPLEVSFLRATSYGSGTVSSGVVEISLAIDEKDLIGADVLVVEDILDSGHTLSNILKYLAGKGAHSVSLCVLLNKPSRRKTEVTIDYEGKQIPDEFVVGYGLDYNEKYRNLPYIGVLKKELYS</sequence>
<comment type="caution">
    <text evidence="14">The sequence shown here is derived from an EMBL/GenBank/DDBJ whole genome shotgun (WGS) entry which is preliminary data.</text>
</comment>
<dbReference type="GO" id="GO:0000166">
    <property type="term" value="F:nucleotide binding"/>
    <property type="evidence" value="ECO:0007669"/>
    <property type="project" value="UniProtKB-KW"/>
</dbReference>
<evidence type="ECO:0000313" key="14">
    <source>
        <dbReference type="EMBL" id="MPM70618.1"/>
    </source>
</evidence>
<dbReference type="InterPro" id="IPR005904">
    <property type="entry name" value="Hxn_phspho_trans"/>
</dbReference>
<comment type="pathway">
    <text evidence="3">Purine metabolism; IMP biosynthesis via salvage pathway; IMP from hypoxanthine: step 1/1.</text>
</comment>
<protein>
    <recommendedName>
        <fullName evidence="5">hypoxanthine phosphoribosyltransferase</fullName>
        <ecNumber evidence="5">2.4.2.8</ecNumber>
    </recommendedName>
</protein>
<dbReference type="AlphaFoldDB" id="A0A645BZV2"/>
<comment type="cofactor">
    <cofactor evidence="1">
        <name>Mg(2+)</name>
        <dbReference type="ChEBI" id="CHEBI:18420"/>
    </cofactor>
</comment>
<evidence type="ECO:0000256" key="2">
    <source>
        <dbReference type="ARBA" id="ARBA00004496"/>
    </source>
</evidence>
<feature type="domain" description="Phosphoribosyltransferase" evidence="13">
    <location>
        <begin position="3"/>
        <end position="125"/>
    </location>
</feature>
<dbReference type="PANTHER" id="PTHR43340:SF1">
    <property type="entry name" value="HYPOXANTHINE PHOSPHORIBOSYLTRANSFERASE"/>
    <property type="match status" value="1"/>
</dbReference>
<evidence type="ECO:0000256" key="8">
    <source>
        <dbReference type="ARBA" id="ARBA00022679"/>
    </source>
</evidence>
<dbReference type="GO" id="GO:0005829">
    <property type="term" value="C:cytosol"/>
    <property type="evidence" value="ECO:0007669"/>
    <property type="project" value="TreeGrafter"/>
</dbReference>
<evidence type="ECO:0000256" key="7">
    <source>
        <dbReference type="ARBA" id="ARBA00022676"/>
    </source>
</evidence>
<dbReference type="GO" id="GO:0006178">
    <property type="term" value="P:guanine salvage"/>
    <property type="evidence" value="ECO:0007669"/>
    <property type="project" value="TreeGrafter"/>
</dbReference>
<dbReference type="GO" id="GO:0000287">
    <property type="term" value="F:magnesium ion binding"/>
    <property type="evidence" value="ECO:0007669"/>
    <property type="project" value="TreeGrafter"/>
</dbReference>